<comment type="caution">
    <text evidence="2">The sequence shown here is derived from an EMBL/GenBank/DDBJ whole genome shotgun (WGS) entry which is preliminary data.</text>
</comment>
<evidence type="ECO:0000313" key="3">
    <source>
        <dbReference type="Proteomes" id="UP001185028"/>
    </source>
</evidence>
<accession>A0ABU1IV81</accession>
<evidence type="ECO:0008006" key="4">
    <source>
        <dbReference type="Google" id="ProtNLM"/>
    </source>
</evidence>
<protein>
    <recommendedName>
        <fullName evidence="4">Phage tail protein</fullName>
    </recommendedName>
</protein>
<sequence length="198" mass="22123">MDFKSIDMKEQLLQFLKQSFRAAQIKMTVLKSDPQTSGELPCIGINRVSDSEINHTLGEYAGDTFDEDEMEYSELYGAVFQESMEVRIWHNNADERERIYRLLKALIIQFRKSAVQLGVRSFSMEAGKDESDFSGNVVPFPVYWASIVITYINPFDVEIVQHANAITSVTVDGGVQIGTDTEERSGDEGSGDSSATGE</sequence>
<keyword evidence="3" id="KW-1185">Reference proteome</keyword>
<evidence type="ECO:0000313" key="2">
    <source>
        <dbReference type="EMBL" id="MDR6243150.1"/>
    </source>
</evidence>
<dbReference type="Proteomes" id="UP001185028">
    <property type="component" value="Unassembled WGS sequence"/>
</dbReference>
<dbReference type="EMBL" id="JAVDQH010000003">
    <property type="protein sequence ID" value="MDR6243150.1"/>
    <property type="molecule type" value="Genomic_DNA"/>
</dbReference>
<name>A0ABU1IV81_9BACL</name>
<organism evidence="2 3">
    <name type="scientific">Paenibacillus hunanensis</name>
    <dbReference type="NCBI Taxonomy" id="539262"/>
    <lineage>
        <taxon>Bacteria</taxon>
        <taxon>Bacillati</taxon>
        <taxon>Bacillota</taxon>
        <taxon>Bacilli</taxon>
        <taxon>Bacillales</taxon>
        <taxon>Paenibacillaceae</taxon>
        <taxon>Paenibacillus</taxon>
    </lineage>
</organism>
<dbReference type="RefSeq" id="WP_188775359.1">
    <property type="nucleotide sequence ID" value="NZ_BMMB01000004.1"/>
</dbReference>
<proteinExistence type="predicted"/>
<feature type="region of interest" description="Disordered" evidence="1">
    <location>
        <begin position="177"/>
        <end position="198"/>
    </location>
</feature>
<evidence type="ECO:0000256" key="1">
    <source>
        <dbReference type="SAM" id="MobiDB-lite"/>
    </source>
</evidence>
<gene>
    <name evidence="2" type="ORF">JOC58_001035</name>
</gene>
<reference evidence="2 3" key="1">
    <citation type="submission" date="2023-07" db="EMBL/GenBank/DDBJ databases">
        <title>Genomic Encyclopedia of Type Strains, Phase IV (KMG-IV): sequencing the most valuable type-strain genomes for metagenomic binning, comparative biology and taxonomic classification.</title>
        <authorList>
            <person name="Goeker M."/>
        </authorList>
    </citation>
    <scope>NUCLEOTIDE SEQUENCE [LARGE SCALE GENOMIC DNA]</scope>
    <source>
        <strain evidence="2 3">DSM 22170</strain>
    </source>
</reference>